<feature type="signal peptide" evidence="1">
    <location>
        <begin position="1"/>
        <end position="21"/>
    </location>
</feature>
<accession>A0A7W3XQE0</accession>
<sequence length="147" mass="15538">MIVVLILIASSVLSPDSSALANSSPTTTTTPVDSAKIDDHIESMIEQLQIPGVALGIVKGDQIVYLKGYGTSGPDGDPITPQTPFIIGPTSKSFTALSIMQLVEQGKIDLDAPVQQYLPNFKLADPKAAEAILVKDLLHQVSGFSTY</sequence>
<evidence type="ECO:0000313" key="4">
    <source>
        <dbReference type="Proteomes" id="UP000567067"/>
    </source>
</evidence>
<gene>
    <name evidence="3" type="ORF">FHR92_000819</name>
</gene>
<dbReference type="PANTHER" id="PTHR46825:SF9">
    <property type="entry name" value="BETA-LACTAMASE-RELATED DOMAIN-CONTAINING PROTEIN"/>
    <property type="match status" value="1"/>
</dbReference>
<dbReference type="PANTHER" id="PTHR46825">
    <property type="entry name" value="D-ALANYL-D-ALANINE-CARBOXYPEPTIDASE/ENDOPEPTIDASE AMPH"/>
    <property type="match status" value="1"/>
</dbReference>
<keyword evidence="1" id="KW-0732">Signal</keyword>
<dbReference type="InterPro" id="IPR001466">
    <property type="entry name" value="Beta-lactam-related"/>
</dbReference>
<dbReference type="InterPro" id="IPR050491">
    <property type="entry name" value="AmpC-like"/>
</dbReference>
<proteinExistence type="predicted"/>
<comment type="caution">
    <text evidence="3">The sequence shown here is derived from an EMBL/GenBank/DDBJ whole genome shotgun (WGS) entry which is preliminary data.</text>
</comment>
<keyword evidence="4" id="KW-1185">Reference proteome</keyword>
<dbReference type="AlphaFoldDB" id="A0A7W3XQE0"/>
<reference evidence="3 4" key="1">
    <citation type="submission" date="2020-08" db="EMBL/GenBank/DDBJ databases">
        <title>Genomic Encyclopedia of Type Strains, Phase III (KMG-III): the genomes of soil and plant-associated and newly described type strains.</title>
        <authorList>
            <person name="Whitman W."/>
        </authorList>
    </citation>
    <scope>NUCLEOTIDE SEQUENCE [LARGE SCALE GENOMIC DNA]</scope>
    <source>
        <strain evidence="3 4">CECT 8693</strain>
    </source>
</reference>
<dbReference type="SUPFAM" id="SSF56601">
    <property type="entry name" value="beta-lactamase/transpeptidase-like"/>
    <property type="match status" value="1"/>
</dbReference>
<dbReference type="Gene3D" id="3.40.710.10">
    <property type="entry name" value="DD-peptidase/beta-lactamase superfamily"/>
    <property type="match status" value="1"/>
</dbReference>
<evidence type="ECO:0000313" key="3">
    <source>
        <dbReference type="EMBL" id="MBA9084365.1"/>
    </source>
</evidence>
<protein>
    <submittedName>
        <fullName evidence="3">CubicO group peptidase (Beta-lactamase class C family)</fullName>
    </submittedName>
</protein>
<dbReference type="InterPro" id="IPR012338">
    <property type="entry name" value="Beta-lactam/transpept-like"/>
</dbReference>
<dbReference type="Proteomes" id="UP000567067">
    <property type="component" value="Unassembled WGS sequence"/>
</dbReference>
<name>A0A7W3XQE0_9BACL</name>
<feature type="domain" description="Beta-lactamase-related" evidence="2">
    <location>
        <begin position="37"/>
        <end position="147"/>
    </location>
</feature>
<evidence type="ECO:0000259" key="2">
    <source>
        <dbReference type="Pfam" id="PF00144"/>
    </source>
</evidence>
<dbReference type="RefSeq" id="WP_220482611.1">
    <property type="nucleotide sequence ID" value="NZ_JACJIP010000003.1"/>
</dbReference>
<dbReference type="Pfam" id="PF00144">
    <property type="entry name" value="Beta-lactamase"/>
    <property type="match status" value="1"/>
</dbReference>
<organism evidence="3 4">
    <name type="scientific">Fontibacillus solani</name>
    <dbReference type="NCBI Taxonomy" id="1572857"/>
    <lineage>
        <taxon>Bacteria</taxon>
        <taxon>Bacillati</taxon>
        <taxon>Bacillota</taxon>
        <taxon>Bacilli</taxon>
        <taxon>Bacillales</taxon>
        <taxon>Paenibacillaceae</taxon>
        <taxon>Fontibacillus</taxon>
    </lineage>
</organism>
<dbReference type="EMBL" id="JACJIP010000003">
    <property type="protein sequence ID" value="MBA9084365.1"/>
    <property type="molecule type" value="Genomic_DNA"/>
</dbReference>
<evidence type="ECO:0000256" key="1">
    <source>
        <dbReference type="SAM" id="SignalP"/>
    </source>
</evidence>
<feature type="chain" id="PRO_5030763987" evidence="1">
    <location>
        <begin position="22"/>
        <end position="147"/>
    </location>
</feature>